<dbReference type="GO" id="GO:0036503">
    <property type="term" value="P:ERAD pathway"/>
    <property type="evidence" value="ECO:0007669"/>
    <property type="project" value="TreeGrafter"/>
</dbReference>
<keyword evidence="3" id="KW-0853">WD repeat</keyword>
<dbReference type="Pfam" id="PF02338">
    <property type="entry name" value="OTU"/>
    <property type="match status" value="1"/>
</dbReference>
<dbReference type="GO" id="GO:0005634">
    <property type="term" value="C:nucleus"/>
    <property type="evidence" value="ECO:0007669"/>
    <property type="project" value="TreeGrafter"/>
</dbReference>
<sequence>MLFVSLLATIRHFTTTRVAAGALANLQNAASRLVGQKNIAIRWQLAPWLAGRMQPAGAGSVAYRQNAVDVLARHQLITYSLAGHRLGGGQLLATTDNYVVALTTSPKSATNSACVVPLVAAGKEEIASSFPFLDRRPFLSQSESTHDSLPCEVCGMPCFPKRPHPYPLSPSLLLSLPSLPSRGLLHLLGFLLLMLSGFSVDSSAAFSPEIVLISLLFSLLVLGFGSSGLLLRRLHSWWLSSNAEWRGPLSQCSGDMRSGEIAYSFENAHSTRVKGLVVLKNRSKSETSDESNLIASASSDGMIRVWDARMIAKDKPNHLAEADTKSRLTCLAGSFKKSTAAAVEAAADEEEGEQIVLFAAVGIPGDGRCLFRSVVHGACLREGKPSPIENLQKELADELRSKVADEFIRRRTDTEWFLESDFDTYVRQIRMPHIWGGEPELLMCSHVLQMPITVYMSSSSSAGPKIIAEYGQEYGKENPIRVLYDGYGHYDALQMPLAKTKPKWCMKS</sequence>
<dbReference type="EC" id="3.4.19.12" evidence="4"/>
<reference evidence="7 8" key="1">
    <citation type="submission" date="2020-08" db="EMBL/GenBank/DDBJ databases">
        <title>Plant Genome Project.</title>
        <authorList>
            <person name="Zhang R.-G."/>
        </authorList>
    </citation>
    <scope>NUCLEOTIDE SEQUENCE [LARGE SCALE GENOMIC DNA]</scope>
    <source>
        <tissue evidence="7">Rhizome</tissue>
    </source>
</reference>
<dbReference type="Gene3D" id="3.90.70.80">
    <property type="match status" value="1"/>
</dbReference>
<comment type="function">
    <text evidence="4">Hydrolase that can remove conjugated ubiquitin from proteins and may therefore play an important regulatory role at the level of protein turnover by preventing degradation.</text>
</comment>
<keyword evidence="4" id="KW-0788">Thiol protease</keyword>
<keyword evidence="8" id="KW-1185">Reference proteome</keyword>
<organism evidence="7 8">
    <name type="scientific">Zingiber officinale</name>
    <name type="common">Ginger</name>
    <name type="synonym">Amomum zingiber</name>
    <dbReference type="NCBI Taxonomy" id="94328"/>
    <lineage>
        <taxon>Eukaryota</taxon>
        <taxon>Viridiplantae</taxon>
        <taxon>Streptophyta</taxon>
        <taxon>Embryophyta</taxon>
        <taxon>Tracheophyta</taxon>
        <taxon>Spermatophyta</taxon>
        <taxon>Magnoliopsida</taxon>
        <taxon>Liliopsida</taxon>
        <taxon>Zingiberales</taxon>
        <taxon>Zingiberaceae</taxon>
        <taxon>Zingiber</taxon>
    </lineage>
</organism>
<dbReference type="InterPro" id="IPR038765">
    <property type="entry name" value="Papain-like_cys_pep_sf"/>
</dbReference>
<keyword evidence="4" id="KW-0645">Protease</keyword>
<proteinExistence type="predicted"/>
<dbReference type="InterPro" id="IPR036322">
    <property type="entry name" value="WD40_repeat_dom_sf"/>
</dbReference>
<dbReference type="CDD" id="cd22760">
    <property type="entry name" value="OTU_plant_OTU4-like"/>
    <property type="match status" value="1"/>
</dbReference>
<dbReference type="SUPFAM" id="SSF50978">
    <property type="entry name" value="WD40 repeat-like"/>
    <property type="match status" value="1"/>
</dbReference>
<feature type="chain" id="PRO_5035194858" description="Ubiquitin thioesterase OTU" evidence="5">
    <location>
        <begin position="17"/>
        <end position="508"/>
    </location>
</feature>
<dbReference type="PROSITE" id="PS50802">
    <property type="entry name" value="OTU"/>
    <property type="match status" value="1"/>
</dbReference>
<keyword evidence="5" id="KW-0732">Signal</keyword>
<comment type="caution">
    <text evidence="7">The sequence shown here is derived from an EMBL/GenBank/DDBJ whole genome shotgun (WGS) entry which is preliminary data.</text>
</comment>
<dbReference type="GO" id="GO:0004843">
    <property type="term" value="F:cysteine-type deubiquitinase activity"/>
    <property type="evidence" value="ECO:0007669"/>
    <property type="project" value="UniProtKB-UniRule"/>
</dbReference>
<comment type="subcellular location">
    <subcellularLocation>
        <location evidence="4">Cytoplasm</location>
    </subcellularLocation>
</comment>
<dbReference type="InterPro" id="IPR047947">
    <property type="entry name" value="OTU4_OTU"/>
</dbReference>
<dbReference type="InterPro" id="IPR015943">
    <property type="entry name" value="WD40/YVTN_repeat-like_dom_sf"/>
</dbReference>
<evidence type="ECO:0000256" key="2">
    <source>
        <dbReference type="ARBA" id="ARBA00022801"/>
    </source>
</evidence>
<evidence type="ECO:0000313" key="7">
    <source>
        <dbReference type="EMBL" id="KAG6513526.1"/>
    </source>
</evidence>
<dbReference type="FunFam" id="3.90.70.80:FF:000007">
    <property type="entry name" value="OTU domain-containing protein"/>
    <property type="match status" value="1"/>
</dbReference>
<accession>A0A8J5LD32</accession>
<dbReference type="EMBL" id="JACMSC010000007">
    <property type="protein sequence ID" value="KAG6513526.1"/>
    <property type="molecule type" value="Genomic_DNA"/>
</dbReference>
<dbReference type="PANTHER" id="PTHR13312">
    <property type="entry name" value="HIV-INDUCED PROTEIN-7-LIKE PROTEASE"/>
    <property type="match status" value="1"/>
</dbReference>
<dbReference type="SUPFAM" id="SSF54001">
    <property type="entry name" value="Cysteine proteinases"/>
    <property type="match status" value="1"/>
</dbReference>
<evidence type="ECO:0000256" key="4">
    <source>
        <dbReference type="RuleBase" id="RU367104"/>
    </source>
</evidence>
<dbReference type="Proteomes" id="UP000734854">
    <property type="component" value="Unassembled WGS sequence"/>
</dbReference>
<dbReference type="Gene3D" id="2.130.10.10">
    <property type="entry name" value="YVTN repeat-like/Quinoprotein amine dehydrogenase"/>
    <property type="match status" value="1"/>
</dbReference>
<keyword evidence="4" id="KW-0963">Cytoplasm</keyword>
<gene>
    <name evidence="7" type="ORF">ZIOFF_023857</name>
</gene>
<evidence type="ECO:0000259" key="6">
    <source>
        <dbReference type="PROSITE" id="PS50802"/>
    </source>
</evidence>
<dbReference type="GO" id="GO:0016579">
    <property type="term" value="P:protein deubiquitination"/>
    <property type="evidence" value="ECO:0007669"/>
    <property type="project" value="TreeGrafter"/>
</dbReference>
<dbReference type="InterPro" id="IPR003323">
    <property type="entry name" value="OTU_dom"/>
</dbReference>
<name>A0A8J5LD32_ZINOF</name>
<feature type="signal peptide" evidence="5">
    <location>
        <begin position="1"/>
        <end position="16"/>
    </location>
</feature>
<dbReference type="SMART" id="SM00320">
    <property type="entry name" value="WD40"/>
    <property type="match status" value="1"/>
</dbReference>
<evidence type="ECO:0000256" key="5">
    <source>
        <dbReference type="SAM" id="SignalP"/>
    </source>
</evidence>
<dbReference type="PROSITE" id="PS50082">
    <property type="entry name" value="WD_REPEATS_2"/>
    <property type="match status" value="1"/>
</dbReference>
<keyword evidence="4" id="KW-0833">Ubl conjugation pathway</keyword>
<comment type="catalytic activity">
    <reaction evidence="1 4">
        <text>Thiol-dependent hydrolysis of ester, thioester, amide, peptide and isopeptide bonds formed by the C-terminal Gly of ubiquitin (a 76-residue protein attached to proteins as an intracellular targeting signal).</text>
        <dbReference type="EC" id="3.4.19.12"/>
    </reaction>
</comment>
<evidence type="ECO:0000313" key="8">
    <source>
        <dbReference type="Proteomes" id="UP000734854"/>
    </source>
</evidence>
<dbReference type="GO" id="GO:0030968">
    <property type="term" value="P:endoplasmic reticulum unfolded protein response"/>
    <property type="evidence" value="ECO:0007669"/>
    <property type="project" value="TreeGrafter"/>
</dbReference>
<dbReference type="GO" id="GO:0005829">
    <property type="term" value="C:cytosol"/>
    <property type="evidence" value="ECO:0007669"/>
    <property type="project" value="TreeGrafter"/>
</dbReference>
<feature type="repeat" description="WD" evidence="3">
    <location>
        <begin position="288"/>
        <end position="307"/>
    </location>
</feature>
<dbReference type="PANTHER" id="PTHR13312:SF6">
    <property type="entry name" value="UBIQUITIN THIOESTERASE OTU"/>
    <property type="match status" value="1"/>
</dbReference>
<dbReference type="InterPro" id="IPR001680">
    <property type="entry name" value="WD40_rpt"/>
</dbReference>
<dbReference type="AlphaFoldDB" id="A0A8J5LD32"/>
<evidence type="ECO:0000256" key="1">
    <source>
        <dbReference type="ARBA" id="ARBA00000707"/>
    </source>
</evidence>
<feature type="domain" description="OTU" evidence="6">
    <location>
        <begin position="358"/>
        <end position="496"/>
    </location>
</feature>
<keyword evidence="2 4" id="KW-0378">Hydrolase</keyword>
<evidence type="ECO:0000256" key="3">
    <source>
        <dbReference type="PROSITE-ProRule" id="PRU00221"/>
    </source>
</evidence>
<protein>
    <recommendedName>
        <fullName evidence="4">Ubiquitin thioesterase OTU</fullName>
        <ecNumber evidence="4">3.4.19.12</ecNumber>
    </recommendedName>
</protein>